<gene>
    <name evidence="1" type="ORF">CHEWBECCA_253</name>
</gene>
<keyword evidence="2" id="KW-1185">Reference proteome</keyword>
<dbReference type="EMBL" id="OK499972">
    <property type="protein sequence ID" value="UGO46316.1"/>
    <property type="molecule type" value="Genomic_DNA"/>
</dbReference>
<protein>
    <submittedName>
        <fullName evidence="1">Uncharacterized protein</fullName>
    </submittedName>
</protein>
<organism evidence="1 2">
    <name type="scientific">Bacillus phage vB_BanS_Chewbecca</name>
    <dbReference type="NCBI Taxonomy" id="2894786"/>
    <lineage>
        <taxon>Viruses</taxon>
        <taxon>Duplodnaviria</taxon>
        <taxon>Heunggongvirae</taxon>
        <taxon>Uroviricota</taxon>
        <taxon>Caudoviricetes</taxon>
        <taxon>Joanripponvirinae</taxon>
        <taxon>Tsamsavirus</taxon>
        <taxon>Tsamsavirus chewbecca</taxon>
    </lineage>
</organism>
<name>A0AAE8YP27_9CAUD</name>
<evidence type="ECO:0000313" key="1">
    <source>
        <dbReference type="EMBL" id="UGO46316.1"/>
    </source>
</evidence>
<dbReference type="Proteomes" id="UP000827751">
    <property type="component" value="Segment"/>
</dbReference>
<proteinExistence type="predicted"/>
<accession>A0AAE8YP27</accession>
<evidence type="ECO:0000313" key="2">
    <source>
        <dbReference type="Proteomes" id="UP000827751"/>
    </source>
</evidence>
<reference evidence="1 2" key="1">
    <citation type="submission" date="2021-10" db="EMBL/GenBank/DDBJ databases">
        <authorList>
            <person name="Lavering E.D."/>
            <person name="James R."/>
            <person name="Fairhom J.D."/>
            <person name="Ogilvie B.H."/>
            <person name="Thurgood T.L."/>
            <person name="Robison R.A."/>
            <person name="Grose J.H."/>
        </authorList>
    </citation>
    <scope>NUCLEOTIDE SEQUENCE [LARGE SCALE GENOMIC DNA]</scope>
</reference>
<sequence length="67" mass="7624">MILMMNQMINALIKKNFAVHFYPETDRCTVIITNMIKDKSAIGCNVCPEKALAQAMLHYIEGHGRIE</sequence>